<comment type="cofactor">
    <cofactor evidence="1">
        <name>Zn(2+)</name>
        <dbReference type="ChEBI" id="CHEBI:29105"/>
    </cofactor>
</comment>
<evidence type="ECO:0000256" key="2">
    <source>
        <dbReference type="ARBA" id="ARBA00007174"/>
    </source>
</evidence>
<evidence type="ECO:0000256" key="7">
    <source>
        <dbReference type="ARBA" id="ARBA00048488"/>
    </source>
</evidence>
<name>K2NTP4_9HYPH</name>
<dbReference type="Gene3D" id="2.170.150.20">
    <property type="entry name" value="Peptide methionine sulfoxide reductase"/>
    <property type="match status" value="1"/>
</dbReference>
<dbReference type="InterPro" id="IPR011057">
    <property type="entry name" value="Mss4-like_sf"/>
</dbReference>
<keyword evidence="5" id="KW-0862">Zinc</keyword>
<dbReference type="GO" id="GO:0006979">
    <property type="term" value="P:response to oxidative stress"/>
    <property type="evidence" value="ECO:0007669"/>
    <property type="project" value="InterPro"/>
</dbReference>
<comment type="similarity">
    <text evidence="2">Belongs to the MsrB Met sulfoxide reductase family.</text>
</comment>
<dbReference type="GO" id="GO:0030091">
    <property type="term" value="P:protein repair"/>
    <property type="evidence" value="ECO:0007669"/>
    <property type="project" value="InterPro"/>
</dbReference>
<keyword evidence="8" id="KW-0812">Transmembrane</keyword>
<dbReference type="AlphaFoldDB" id="K2NTP4"/>
<feature type="domain" description="MsrB" evidence="9">
    <location>
        <begin position="43"/>
        <end position="164"/>
    </location>
</feature>
<dbReference type="FunFam" id="2.170.150.20:FF:000001">
    <property type="entry name" value="Peptide methionine sulfoxide reductase MsrB"/>
    <property type="match status" value="1"/>
</dbReference>
<dbReference type="STRING" id="721133.SAMN05216176_108138"/>
<evidence type="ECO:0000256" key="8">
    <source>
        <dbReference type="SAM" id="Phobius"/>
    </source>
</evidence>
<comment type="caution">
    <text evidence="10">The sequence shown here is derived from an EMBL/GenBank/DDBJ whole genome shotgun (WGS) entry which is preliminary data.</text>
</comment>
<comment type="catalytic activity">
    <reaction evidence="7">
        <text>L-methionyl-[protein] + [thioredoxin]-disulfide + H2O = L-methionyl-(R)-S-oxide-[protein] + [thioredoxin]-dithiol</text>
        <dbReference type="Rhea" id="RHEA:24164"/>
        <dbReference type="Rhea" id="RHEA-COMP:10698"/>
        <dbReference type="Rhea" id="RHEA-COMP:10700"/>
        <dbReference type="Rhea" id="RHEA-COMP:12313"/>
        <dbReference type="Rhea" id="RHEA-COMP:12314"/>
        <dbReference type="ChEBI" id="CHEBI:15377"/>
        <dbReference type="ChEBI" id="CHEBI:16044"/>
        <dbReference type="ChEBI" id="CHEBI:29950"/>
        <dbReference type="ChEBI" id="CHEBI:45764"/>
        <dbReference type="ChEBI" id="CHEBI:50058"/>
        <dbReference type="EC" id="1.8.4.12"/>
    </reaction>
</comment>
<keyword evidence="6" id="KW-0560">Oxidoreductase</keyword>
<dbReference type="PATRIC" id="fig|1231190.3.peg.3478"/>
<dbReference type="Pfam" id="PF01641">
    <property type="entry name" value="SelR"/>
    <property type="match status" value="1"/>
</dbReference>
<evidence type="ECO:0000313" key="11">
    <source>
        <dbReference type="Proteomes" id="UP000007374"/>
    </source>
</evidence>
<dbReference type="PANTHER" id="PTHR10173">
    <property type="entry name" value="METHIONINE SULFOXIDE REDUCTASE"/>
    <property type="match status" value="1"/>
</dbReference>
<keyword evidence="4" id="KW-0479">Metal-binding</keyword>
<keyword evidence="8" id="KW-0472">Membrane</keyword>
<dbReference type="RefSeq" id="WP_009451563.1">
    <property type="nucleotide sequence ID" value="NZ_AMSI01000012.1"/>
</dbReference>
<organism evidence="10 11">
    <name type="scientific">Nitratireductor indicus C115</name>
    <dbReference type="NCBI Taxonomy" id="1231190"/>
    <lineage>
        <taxon>Bacteria</taxon>
        <taxon>Pseudomonadati</taxon>
        <taxon>Pseudomonadota</taxon>
        <taxon>Alphaproteobacteria</taxon>
        <taxon>Hyphomicrobiales</taxon>
        <taxon>Phyllobacteriaceae</taxon>
        <taxon>Nitratireductor</taxon>
    </lineage>
</organism>
<evidence type="ECO:0000256" key="4">
    <source>
        <dbReference type="ARBA" id="ARBA00022723"/>
    </source>
</evidence>
<evidence type="ECO:0000256" key="1">
    <source>
        <dbReference type="ARBA" id="ARBA00001947"/>
    </source>
</evidence>
<evidence type="ECO:0000259" key="9">
    <source>
        <dbReference type="PROSITE" id="PS51790"/>
    </source>
</evidence>
<protein>
    <recommendedName>
        <fullName evidence="3">peptide-methionine (R)-S-oxide reductase</fullName>
        <ecNumber evidence="3">1.8.4.12</ecNumber>
    </recommendedName>
</protein>
<reference evidence="10 11" key="1">
    <citation type="journal article" date="2012" name="J. Bacteriol.">
        <title>Genome Sequence of Nitratireductor indicus Type Strain C115.</title>
        <authorList>
            <person name="Lai Q."/>
            <person name="Li G."/>
            <person name="Yu Z."/>
            <person name="Shao Z."/>
        </authorList>
    </citation>
    <scope>NUCLEOTIDE SEQUENCE [LARGE SCALE GENOMIC DNA]</scope>
    <source>
        <strain evidence="10 11">C115</strain>
    </source>
</reference>
<evidence type="ECO:0000256" key="5">
    <source>
        <dbReference type="ARBA" id="ARBA00022833"/>
    </source>
</evidence>
<keyword evidence="8" id="KW-1133">Transmembrane helix</keyword>
<dbReference type="GO" id="GO:0033743">
    <property type="term" value="F:peptide-methionine (R)-S-oxide reductase activity"/>
    <property type="evidence" value="ECO:0007669"/>
    <property type="project" value="UniProtKB-EC"/>
</dbReference>
<dbReference type="InterPro" id="IPR028427">
    <property type="entry name" value="Met_Sox_Rdtase_MsrB"/>
</dbReference>
<dbReference type="OrthoDB" id="9785497at2"/>
<dbReference type="GO" id="GO:0005737">
    <property type="term" value="C:cytoplasm"/>
    <property type="evidence" value="ECO:0007669"/>
    <property type="project" value="TreeGrafter"/>
</dbReference>
<dbReference type="Proteomes" id="UP000007374">
    <property type="component" value="Unassembled WGS sequence"/>
</dbReference>
<sequence length="169" mass="18694">MKRRNFLYGTAGAAVALMGGAFTMRNRPGGKAMAETFEITRSEDEWRKVLTPEQFAVLRKEDTERAFTSPLNTEKRAGMFHCAGCDLPVYSSETKFDSGTGWPSFWQSIPDAIGTKEDNSFFMTRTECHCRRCGGHLGHIFDDGPAPTGKRHCINGVAMTFKPGATMPS</sequence>
<dbReference type="eggNOG" id="COG0229">
    <property type="taxonomic scope" value="Bacteria"/>
</dbReference>
<dbReference type="GO" id="GO:0046872">
    <property type="term" value="F:metal ion binding"/>
    <property type="evidence" value="ECO:0007669"/>
    <property type="project" value="UniProtKB-KW"/>
</dbReference>
<gene>
    <name evidence="10" type="ORF">NA8A_16813</name>
</gene>
<proteinExistence type="inferred from homology"/>
<dbReference type="PROSITE" id="PS51790">
    <property type="entry name" value="MSRB"/>
    <property type="match status" value="1"/>
</dbReference>
<evidence type="ECO:0000313" key="10">
    <source>
        <dbReference type="EMBL" id="EKF41174.1"/>
    </source>
</evidence>
<dbReference type="PANTHER" id="PTHR10173:SF57">
    <property type="entry name" value="PEPTIDE-METHIONINE (R)-S-OXIDE REDUCTASE"/>
    <property type="match status" value="1"/>
</dbReference>
<feature type="transmembrane region" description="Helical" evidence="8">
    <location>
        <begin position="6"/>
        <end position="24"/>
    </location>
</feature>
<dbReference type="SUPFAM" id="SSF51316">
    <property type="entry name" value="Mss4-like"/>
    <property type="match status" value="1"/>
</dbReference>
<dbReference type="InterPro" id="IPR002579">
    <property type="entry name" value="Met_Sox_Rdtase_MsrB_dom"/>
</dbReference>
<dbReference type="NCBIfam" id="TIGR00357">
    <property type="entry name" value="peptide-methionine (R)-S-oxide reductase MsrB"/>
    <property type="match status" value="1"/>
</dbReference>
<dbReference type="EMBL" id="AMSI01000012">
    <property type="protein sequence ID" value="EKF41174.1"/>
    <property type="molecule type" value="Genomic_DNA"/>
</dbReference>
<evidence type="ECO:0000256" key="3">
    <source>
        <dbReference type="ARBA" id="ARBA00012499"/>
    </source>
</evidence>
<evidence type="ECO:0000256" key="6">
    <source>
        <dbReference type="ARBA" id="ARBA00023002"/>
    </source>
</evidence>
<dbReference type="EC" id="1.8.4.12" evidence="3"/>
<accession>K2NTP4</accession>
<keyword evidence="11" id="KW-1185">Reference proteome</keyword>